<gene>
    <name evidence="2" type="ORF">BN4615_P6303</name>
</gene>
<feature type="compositionally biased region" description="Basic and acidic residues" evidence="1">
    <location>
        <begin position="321"/>
        <end position="334"/>
    </location>
</feature>
<proteinExistence type="predicted"/>
<evidence type="ECO:0000256" key="1">
    <source>
        <dbReference type="SAM" id="MobiDB-lite"/>
    </source>
</evidence>
<reference evidence="2" key="1">
    <citation type="submission" date="2016-04" db="EMBL/GenBank/DDBJ databases">
        <authorList>
            <person name="Evans L.H."/>
            <person name="Alamgir A."/>
            <person name="Owens N."/>
            <person name="Weber N.D."/>
            <person name="Virtaneva K."/>
            <person name="Barbian K."/>
            <person name="Babar A."/>
            <person name="Rosenke K."/>
        </authorList>
    </citation>
    <scope>NUCLEOTIDE SEQUENCE</scope>
    <source>
        <strain evidence="2">Nono1</strain>
    </source>
</reference>
<dbReference type="AlphaFoldDB" id="A0A1M4ECR9"/>
<accession>A0A1M4ECR9</accession>
<name>A0A1M4ECR9_9ACTN</name>
<organism evidence="2">
    <name type="scientific">Nonomuraea gerenzanensis</name>
    <dbReference type="NCBI Taxonomy" id="93944"/>
    <lineage>
        <taxon>Bacteria</taxon>
        <taxon>Bacillati</taxon>
        <taxon>Actinomycetota</taxon>
        <taxon>Actinomycetes</taxon>
        <taxon>Streptosporangiales</taxon>
        <taxon>Streptosporangiaceae</taxon>
        <taxon>Nonomuraea</taxon>
    </lineage>
</organism>
<dbReference type="EMBL" id="LT559118">
    <property type="protein sequence ID" value="SBO96787.1"/>
    <property type="molecule type" value="Genomic_DNA"/>
</dbReference>
<protein>
    <submittedName>
        <fullName evidence="2">Uncharacterized protein</fullName>
    </submittedName>
</protein>
<feature type="region of interest" description="Disordered" evidence="1">
    <location>
        <begin position="319"/>
        <end position="341"/>
    </location>
</feature>
<evidence type="ECO:0000313" key="2">
    <source>
        <dbReference type="EMBL" id="SBO96787.1"/>
    </source>
</evidence>
<sequence length="341" mass="36407">MVIGGGLAVFSEVAGAMAASAAGMVSVWRLVAALREPALYSLVIDHAGTSHDVLWSAQESEIRSLLHVIIEAMARPDAAQVTMQVDHAVPVDNVRGHGVANVGRLSHPGVGHTGVGGDAAHTLRVHRGIRSPREVRPGRVLESAIKLAIRDHLQHARSPAADLAPITVYLEQESSSAEVETALEELATAFGLETVTDEPAIRGSWFRKWSLRGRELGNAQIVKEIAGEVRRTLELQNLHRAQAEVDEKKAAAVSGLIQALADQPNAAIMIGSLLLLKSGTALTVRDLTQRELMHMERNPDLLENPAKLLAALQAVSSSDSCDEHEVARPGRKELPGSPAPS</sequence>